<evidence type="ECO:0000313" key="1">
    <source>
        <dbReference type="Proteomes" id="UP000887574"/>
    </source>
</evidence>
<name>A0A915DWX5_9BILA</name>
<reference evidence="2" key="1">
    <citation type="submission" date="2022-11" db="UniProtKB">
        <authorList>
            <consortium name="WormBaseParasite"/>
        </authorList>
    </citation>
    <scope>IDENTIFICATION</scope>
</reference>
<organism evidence="1 2">
    <name type="scientific">Ditylenchus dipsaci</name>
    <dbReference type="NCBI Taxonomy" id="166011"/>
    <lineage>
        <taxon>Eukaryota</taxon>
        <taxon>Metazoa</taxon>
        <taxon>Ecdysozoa</taxon>
        <taxon>Nematoda</taxon>
        <taxon>Chromadorea</taxon>
        <taxon>Rhabditida</taxon>
        <taxon>Tylenchina</taxon>
        <taxon>Tylenchomorpha</taxon>
        <taxon>Sphaerularioidea</taxon>
        <taxon>Anguinidae</taxon>
        <taxon>Anguininae</taxon>
        <taxon>Ditylenchus</taxon>
    </lineage>
</organism>
<proteinExistence type="predicted"/>
<dbReference type="WBParaSite" id="jg23825">
    <property type="protein sequence ID" value="jg23825"/>
    <property type="gene ID" value="jg23825"/>
</dbReference>
<keyword evidence="1" id="KW-1185">Reference proteome</keyword>
<dbReference type="AlphaFoldDB" id="A0A915DWX5"/>
<sequence>MTLECEVPDLTGEKTISGQVSSKQVFVTLLSELCDAIIEYLWSTEYEDMNENTAKKIVTLLEKKKKLLNVLDNYSKKTKNVALAAAAKQRKKIISSDFNNLIVKQKIAASNILPLSLELNLQDLEKMLATLCSDDFDHSVNQIEAMRRGAIEWAVEKVYLRSLNLDPFATTCVIPISCFASLVKSLLYIYNNTEDDFCMEWDVLKTYAIIGYQKIFTYLTTRYKQRSQDILNDLLNLHDTSFVPSPQILAEKAMVAEA</sequence>
<protein>
    <submittedName>
        <fullName evidence="2">Uncharacterized protein</fullName>
    </submittedName>
</protein>
<accession>A0A915DWX5</accession>
<evidence type="ECO:0000313" key="2">
    <source>
        <dbReference type="WBParaSite" id="jg23825"/>
    </source>
</evidence>
<dbReference type="Proteomes" id="UP000887574">
    <property type="component" value="Unplaced"/>
</dbReference>